<dbReference type="PROSITE" id="PS00519">
    <property type="entry name" value="HTH_ASNC_1"/>
    <property type="match status" value="1"/>
</dbReference>
<organism evidence="5 6">
    <name type="scientific">Marinobacterium nitratireducens</name>
    <dbReference type="NCBI Taxonomy" id="518897"/>
    <lineage>
        <taxon>Bacteria</taxon>
        <taxon>Pseudomonadati</taxon>
        <taxon>Pseudomonadota</taxon>
        <taxon>Gammaproteobacteria</taxon>
        <taxon>Oceanospirillales</taxon>
        <taxon>Oceanospirillaceae</taxon>
        <taxon>Marinobacterium</taxon>
    </lineage>
</organism>
<keyword evidence="2" id="KW-0238">DNA-binding</keyword>
<name>A0A917ZCD2_9GAMM</name>
<dbReference type="PROSITE" id="PS50956">
    <property type="entry name" value="HTH_ASNC_2"/>
    <property type="match status" value="1"/>
</dbReference>
<dbReference type="InterPro" id="IPR036390">
    <property type="entry name" value="WH_DNA-bd_sf"/>
</dbReference>
<evidence type="ECO:0000256" key="1">
    <source>
        <dbReference type="ARBA" id="ARBA00023015"/>
    </source>
</evidence>
<dbReference type="InterPro" id="IPR000485">
    <property type="entry name" value="AsnC-type_HTH_dom"/>
</dbReference>
<proteinExistence type="predicted"/>
<dbReference type="EMBL" id="BMLT01000003">
    <property type="protein sequence ID" value="GGO79040.1"/>
    <property type="molecule type" value="Genomic_DNA"/>
</dbReference>
<dbReference type="PANTHER" id="PTHR30154">
    <property type="entry name" value="LEUCINE-RESPONSIVE REGULATORY PROTEIN"/>
    <property type="match status" value="1"/>
</dbReference>
<dbReference type="CDD" id="cd00090">
    <property type="entry name" value="HTH_ARSR"/>
    <property type="match status" value="1"/>
</dbReference>
<sequence length="152" mass="17085">MVKITNEFVKMISKQDERLIHLLRRNARVSVTELARELNLSRSTVQNRINRLEATGVIRGYSVELGGEFSRQQVAAHVSIKVHQKLTVKTNIELEQISQVAQLFAVSGEYDLIAIVQAPSLEELSAVLDDIGNLDGVERTNSSVVLETKFRR</sequence>
<dbReference type="GO" id="GO:0005829">
    <property type="term" value="C:cytosol"/>
    <property type="evidence" value="ECO:0007669"/>
    <property type="project" value="TreeGrafter"/>
</dbReference>
<dbReference type="GO" id="GO:0043200">
    <property type="term" value="P:response to amino acid"/>
    <property type="evidence" value="ECO:0007669"/>
    <property type="project" value="TreeGrafter"/>
</dbReference>
<dbReference type="Pfam" id="PF13412">
    <property type="entry name" value="HTH_24"/>
    <property type="match status" value="1"/>
</dbReference>
<dbReference type="InterPro" id="IPR011991">
    <property type="entry name" value="ArsR-like_HTH"/>
</dbReference>
<evidence type="ECO:0000256" key="3">
    <source>
        <dbReference type="ARBA" id="ARBA00023163"/>
    </source>
</evidence>
<dbReference type="PRINTS" id="PR00033">
    <property type="entry name" value="HTHASNC"/>
</dbReference>
<evidence type="ECO:0000256" key="2">
    <source>
        <dbReference type="ARBA" id="ARBA00023125"/>
    </source>
</evidence>
<dbReference type="SMART" id="SM00344">
    <property type="entry name" value="HTH_ASNC"/>
    <property type="match status" value="1"/>
</dbReference>
<dbReference type="Gene3D" id="3.30.70.920">
    <property type="match status" value="1"/>
</dbReference>
<dbReference type="Gene3D" id="1.10.10.10">
    <property type="entry name" value="Winged helix-like DNA-binding domain superfamily/Winged helix DNA-binding domain"/>
    <property type="match status" value="1"/>
</dbReference>
<dbReference type="GO" id="GO:0043565">
    <property type="term" value="F:sequence-specific DNA binding"/>
    <property type="evidence" value="ECO:0007669"/>
    <property type="project" value="InterPro"/>
</dbReference>
<dbReference type="AlphaFoldDB" id="A0A917ZCD2"/>
<dbReference type="InterPro" id="IPR019885">
    <property type="entry name" value="Tscrpt_reg_HTH_AsnC-type_CS"/>
</dbReference>
<accession>A0A917ZCD2</accession>
<dbReference type="Proteomes" id="UP000599578">
    <property type="component" value="Unassembled WGS sequence"/>
</dbReference>
<dbReference type="GO" id="GO:0006355">
    <property type="term" value="P:regulation of DNA-templated transcription"/>
    <property type="evidence" value="ECO:0007669"/>
    <property type="project" value="UniProtKB-ARBA"/>
</dbReference>
<evidence type="ECO:0000313" key="6">
    <source>
        <dbReference type="Proteomes" id="UP000599578"/>
    </source>
</evidence>
<dbReference type="InterPro" id="IPR019887">
    <property type="entry name" value="Tscrpt_reg_AsnC/Lrp_C"/>
</dbReference>
<keyword evidence="6" id="KW-1185">Reference proteome</keyword>
<dbReference type="InterPro" id="IPR036388">
    <property type="entry name" value="WH-like_DNA-bd_sf"/>
</dbReference>
<keyword evidence="3" id="KW-0804">Transcription</keyword>
<dbReference type="InterPro" id="IPR011008">
    <property type="entry name" value="Dimeric_a/b-barrel"/>
</dbReference>
<keyword evidence="1" id="KW-0805">Transcription regulation</keyword>
<gene>
    <name evidence="5" type="ORF">GCM10011348_12350</name>
</gene>
<feature type="domain" description="HTH asnC-type" evidence="4">
    <location>
        <begin position="12"/>
        <end position="65"/>
    </location>
</feature>
<dbReference type="SUPFAM" id="SSF46785">
    <property type="entry name" value="Winged helix' DNA-binding domain"/>
    <property type="match status" value="1"/>
</dbReference>
<protein>
    <submittedName>
        <fullName evidence="5">AsnC family transcriptional regulator</fullName>
    </submittedName>
</protein>
<dbReference type="InterPro" id="IPR019888">
    <property type="entry name" value="Tscrpt_reg_AsnC-like"/>
</dbReference>
<comment type="caution">
    <text evidence="5">The sequence shown here is derived from an EMBL/GenBank/DDBJ whole genome shotgun (WGS) entry which is preliminary data.</text>
</comment>
<dbReference type="Pfam" id="PF01037">
    <property type="entry name" value="AsnC_trans_reg"/>
    <property type="match status" value="1"/>
</dbReference>
<evidence type="ECO:0000259" key="4">
    <source>
        <dbReference type="PROSITE" id="PS50956"/>
    </source>
</evidence>
<reference evidence="5 6" key="1">
    <citation type="journal article" date="2014" name="Int. J. Syst. Evol. Microbiol.">
        <title>Complete genome sequence of Corynebacterium casei LMG S-19264T (=DSM 44701T), isolated from a smear-ripened cheese.</title>
        <authorList>
            <consortium name="US DOE Joint Genome Institute (JGI-PGF)"/>
            <person name="Walter F."/>
            <person name="Albersmeier A."/>
            <person name="Kalinowski J."/>
            <person name="Ruckert C."/>
        </authorList>
    </citation>
    <scope>NUCLEOTIDE SEQUENCE [LARGE SCALE GENOMIC DNA]</scope>
    <source>
        <strain evidence="5 6">CGMCC 1.7286</strain>
    </source>
</reference>
<dbReference type="PANTHER" id="PTHR30154:SF53">
    <property type="entry name" value="HTH-TYPE TRANSCRIPTIONAL REGULATOR LRPC"/>
    <property type="match status" value="1"/>
</dbReference>
<dbReference type="SUPFAM" id="SSF54909">
    <property type="entry name" value="Dimeric alpha+beta barrel"/>
    <property type="match status" value="1"/>
</dbReference>
<evidence type="ECO:0000313" key="5">
    <source>
        <dbReference type="EMBL" id="GGO79040.1"/>
    </source>
</evidence>